<dbReference type="InterPro" id="IPR038538">
    <property type="entry name" value="MTERF_sf"/>
</dbReference>
<dbReference type="Proteomes" id="UP001140949">
    <property type="component" value="Unassembled WGS sequence"/>
</dbReference>
<accession>A0AAX6FTV4</accession>
<dbReference type="InterPro" id="IPR003690">
    <property type="entry name" value="MTERF"/>
</dbReference>
<name>A0AAX6FTV4_IRIPA</name>
<dbReference type="Gene3D" id="1.25.70.10">
    <property type="entry name" value="Transcription termination factor 3, mitochondrial"/>
    <property type="match status" value="1"/>
</dbReference>
<dbReference type="Pfam" id="PF02536">
    <property type="entry name" value="mTERF"/>
    <property type="match status" value="2"/>
</dbReference>
<evidence type="ECO:0000256" key="3">
    <source>
        <dbReference type="ARBA" id="ARBA00022946"/>
    </source>
</evidence>
<evidence type="ECO:0000256" key="2">
    <source>
        <dbReference type="ARBA" id="ARBA00022472"/>
    </source>
</evidence>
<proteinExistence type="inferred from homology"/>
<gene>
    <name evidence="4" type="ORF">M6B38_401465</name>
</gene>
<keyword evidence="3" id="KW-0809">Transit peptide</keyword>
<dbReference type="AlphaFoldDB" id="A0AAX6FTV4"/>
<dbReference type="EMBL" id="JANAVB010025999">
    <property type="protein sequence ID" value="KAJ6819826.1"/>
    <property type="molecule type" value="Genomic_DNA"/>
</dbReference>
<dbReference type="GO" id="GO:0003676">
    <property type="term" value="F:nucleic acid binding"/>
    <property type="evidence" value="ECO:0007669"/>
    <property type="project" value="InterPro"/>
</dbReference>
<keyword evidence="2" id="KW-0805">Transcription regulation</keyword>
<dbReference type="GO" id="GO:0006353">
    <property type="term" value="P:DNA-templated transcription termination"/>
    <property type="evidence" value="ECO:0007669"/>
    <property type="project" value="UniProtKB-KW"/>
</dbReference>
<organism evidence="4 5">
    <name type="scientific">Iris pallida</name>
    <name type="common">Sweet iris</name>
    <dbReference type="NCBI Taxonomy" id="29817"/>
    <lineage>
        <taxon>Eukaryota</taxon>
        <taxon>Viridiplantae</taxon>
        <taxon>Streptophyta</taxon>
        <taxon>Embryophyta</taxon>
        <taxon>Tracheophyta</taxon>
        <taxon>Spermatophyta</taxon>
        <taxon>Magnoliopsida</taxon>
        <taxon>Liliopsida</taxon>
        <taxon>Asparagales</taxon>
        <taxon>Iridaceae</taxon>
        <taxon>Iridoideae</taxon>
        <taxon>Irideae</taxon>
        <taxon>Iris</taxon>
    </lineage>
</organism>
<reference evidence="4" key="1">
    <citation type="journal article" date="2023" name="GigaByte">
        <title>Genome assembly of the bearded iris, Iris pallida Lam.</title>
        <authorList>
            <person name="Bruccoleri R.E."/>
            <person name="Oakeley E.J."/>
            <person name="Faust A.M.E."/>
            <person name="Altorfer M."/>
            <person name="Dessus-Babus S."/>
            <person name="Burckhardt D."/>
            <person name="Oertli M."/>
            <person name="Naumann U."/>
            <person name="Petersen F."/>
            <person name="Wong J."/>
        </authorList>
    </citation>
    <scope>NUCLEOTIDE SEQUENCE</scope>
    <source>
        <strain evidence="4">GSM-AAB239-AS_SAM_17_03QT</strain>
    </source>
</reference>
<protein>
    <submittedName>
        <fullName evidence="4">Transcription termination factor MTERF15, mitochondrial</fullName>
    </submittedName>
</protein>
<reference evidence="4" key="2">
    <citation type="submission" date="2023-04" db="EMBL/GenBank/DDBJ databases">
        <authorList>
            <person name="Bruccoleri R.E."/>
            <person name="Oakeley E.J."/>
            <person name="Faust A.-M."/>
            <person name="Dessus-Babus S."/>
            <person name="Altorfer M."/>
            <person name="Burckhardt D."/>
            <person name="Oertli M."/>
            <person name="Naumann U."/>
            <person name="Petersen F."/>
            <person name="Wong J."/>
        </authorList>
    </citation>
    <scope>NUCLEOTIDE SEQUENCE</scope>
    <source>
        <strain evidence="4">GSM-AAB239-AS_SAM_17_03QT</strain>
        <tissue evidence="4">Leaf</tissue>
    </source>
</reference>
<dbReference type="PANTHER" id="PTHR13068">
    <property type="entry name" value="CGI-12 PROTEIN-RELATED"/>
    <property type="match status" value="1"/>
</dbReference>
<evidence type="ECO:0000313" key="4">
    <source>
        <dbReference type="EMBL" id="KAJ6819826.1"/>
    </source>
</evidence>
<dbReference type="PANTHER" id="PTHR13068:SF23">
    <property type="entry name" value="TRANSCRIPTION TERMINATION FACTOR MTERF15, MITOCHONDRIAL"/>
    <property type="match status" value="1"/>
</dbReference>
<keyword evidence="2" id="KW-0804">Transcription</keyword>
<comment type="similarity">
    <text evidence="1">Belongs to the mTERF family.</text>
</comment>
<keyword evidence="5" id="KW-1185">Reference proteome</keyword>
<comment type="caution">
    <text evidence="4">The sequence shown here is derived from an EMBL/GenBank/DDBJ whole genome shotgun (WGS) entry which is preliminary data.</text>
</comment>
<evidence type="ECO:0000313" key="5">
    <source>
        <dbReference type="Proteomes" id="UP001140949"/>
    </source>
</evidence>
<keyword evidence="2" id="KW-0806">Transcription termination</keyword>
<evidence type="ECO:0000256" key="1">
    <source>
        <dbReference type="ARBA" id="ARBA00007692"/>
    </source>
</evidence>
<dbReference type="SMART" id="SM00733">
    <property type="entry name" value="Mterf"/>
    <property type="match status" value="5"/>
</dbReference>
<sequence length="422" mass="49252">MAIRVSSRLPLRLLLSQIRPPPLRKIQYLTKALDHLPRVPSQSPQNSQFAHQASVASLLQKYGFPQSQLHEFLQKNRFLSSYTPLELENSIKVLLSFGFSQKILLSVLISSPRVLNLGFVEEWRLTLSELGLPTASPSLVQKVLEYSGRFQIEPEDFRRNVARMKEDLGFSNETVIRVCHMFPRFLAFGVDGKLRPLFEEFKDLGFVRNEVREVLLENPELLLGMEVGELSRCMELIRSLKCRLPIKEKILSRGQLRAAIDVKLRVDFLCKYGLIRRDAFKVLYVEPRTILYELQDVERKIDFLLHRMGFSIEHLVEFPEYLGANMEKQIIPRYKVIEHLRSKGGLGFEVGLKHLIRLSRQKFYNLFVKPYPECEDIYGRLAREVARGHRHPTGLWKMFKPEKFPESEEDVRNMKLFMKPLV</sequence>